<keyword evidence="3" id="KW-1185">Reference proteome</keyword>
<organism evidence="2 3">
    <name type="scientific">Tanacetum coccineum</name>
    <dbReference type="NCBI Taxonomy" id="301880"/>
    <lineage>
        <taxon>Eukaryota</taxon>
        <taxon>Viridiplantae</taxon>
        <taxon>Streptophyta</taxon>
        <taxon>Embryophyta</taxon>
        <taxon>Tracheophyta</taxon>
        <taxon>Spermatophyta</taxon>
        <taxon>Magnoliopsida</taxon>
        <taxon>eudicotyledons</taxon>
        <taxon>Gunneridae</taxon>
        <taxon>Pentapetalae</taxon>
        <taxon>asterids</taxon>
        <taxon>campanulids</taxon>
        <taxon>Asterales</taxon>
        <taxon>Asteraceae</taxon>
        <taxon>Asteroideae</taxon>
        <taxon>Anthemideae</taxon>
        <taxon>Anthemidinae</taxon>
        <taxon>Tanacetum</taxon>
    </lineage>
</organism>
<reference evidence="2" key="1">
    <citation type="journal article" date="2022" name="Int. J. Mol. Sci.">
        <title>Draft Genome of Tanacetum Coccineum: Genomic Comparison of Closely Related Tanacetum-Family Plants.</title>
        <authorList>
            <person name="Yamashiro T."/>
            <person name="Shiraishi A."/>
            <person name="Nakayama K."/>
            <person name="Satake H."/>
        </authorList>
    </citation>
    <scope>NUCLEOTIDE SEQUENCE</scope>
</reference>
<feature type="domain" description="Tf2-1-like SH3-like" evidence="1">
    <location>
        <begin position="163"/>
        <end position="197"/>
    </location>
</feature>
<accession>A0ABQ5B1J0</accession>
<comment type="caution">
    <text evidence="2">The sequence shown here is derived from an EMBL/GenBank/DDBJ whole genome shotgun (WGS) entry which is preliminary data.</text>
</comment>
<dbReference type="SUPFAM" id="SSF54160">
    <property type="entry name" value="Chromo domain-like"/>
    <property type="match status" value="1"/>
</dbReference>
<dbReference type="Proteomes" id="UP001151760">
    <property type="component" value="Unassembled WGS sequence"/>
</dbReference>
<dbReference type="PANTHER" id="PTHR46148:SF52">
    <property type="entry name" value="OS04G0603800 PROTEIN"/>
    <property type="match status" value="1"/>
</dbReference>
<dbReference type="PANTHER" id="PTHR46148">
    <property type="entry name" value="CHROMO DOMAIN-CONTAINING PROTEIN"/>
    <property type="match status" value="1"/>
</dbReference>
<name>A0ABQ5B1J0_9ASTR</name>
<protein>
    <submittedName>
        <fullName evidence="2">Ty3-gypsy retrotransposon protein</fullName>
    </submittedName>
</protein>
<evidence type="ECO:0000313" key="2">
    <source>
        <dbReference type="EMBL" id="GJT07557.1"/>
    </source>
</evidence>
<dbReference type="Pfam" id="PF24626">
    <property type="entry name" value="SH3_Tf2-1"/>
    <property type="match status" value="1"/>
</dbReference>
<dbReference type="InterPro" id="IPR016197">
    <property type="entry name" value="Chromo-like_dom_sf"/>
</dbReference>
<sequence>MAELDEIMLLLRQQSDAFQAQMVALQADLQATKGLIQAERYGGGGETAPSISGFMRLDVPKFLGTDPDRWIFSFANYFTQLSTAKPLAIKWISPAERLERLSKEDALEGGDISILNSLVGYGSPRRVALDIQGLPMDVDLQANQKRRDVEFNVGDIVLVKLQPYRQVLERVEKVAYRLALPYSCKIHLVFHVSLLKPSLGTGEEQVTNLLEDEHEGQPVEQPLAICDTRIVLQKGIPVRQVLVQWNGRPPEEATWEWLLKFKIAYPSYHLEDKVIFEGEGNDTLGPELMAERPKKEKSKPVWHKDYVI</sequence>
<proteinExistence type="predicted"/>
<gene>
    <name evidence="2" type="ORF">Tco_0842019</name>
</gene>
<evidence type="ECO:0000313" key="3">
    <source>
        <dbReference type="Proteomes" id="UP001151760"/>
    </source>
</evidence>
<reference evidence="2" key="2">
    <citation type="submission" date="2022-01" db="EMBL/GenBank/DDBJ databases">
        <authorList>
            <person name="Yamashiro T."/>
            <person name="Shiraishi A."/>
            <person name="Satake H."/>
            <person name="Nakayama K."/>
        </authorList>
    </citation>
    <scope>NUCLEOTIDE SEQUENCE</scope>
</reference>
<dbReference type="EMBL" id="BQNB010012760">
    <property type="protein sequence ID" value="GJT07557.1"/>
    <property type="molecule type" value="Genomic_DNA"/>
</dbReference>
<dbReference type="InterPro" id="IPR056924">
    <property type="entry name" value="SH3_Tf2-1"/>
</dbReference>
<evidence type="ECO:0000259" key="1">
    <source>
        <dbReference type="Pfam" id="PF24626"/>
    </source>
</evidence>